<keyword evidence="2" id="KW-1185">Reference proteome</keyword>
<organism evidence="1 2">
    <name type="scientific">Tripterygium wilfordii</name>
    <name type="common">Thunder God vine</name>
    <dbReference type="NCBI Taxonomy" id="458696"/>
    <lineage>
        <taxon>Eukaryota</taxon>
        <taxon>Viridiplantae</taxon>
        <taxon>Streptophyta</taxon>
        <taxon>Embryophyta</taxon>
        <taxon>Tracheophyta</taxon>
        <taxon>Spermatophyta</taxon>
        <taxon>Magnoliopsida</taxon>
        <taxon>eudicotyledons</taxon>
        <taxon>Gunneridae</taxon>
        <taxon>Pentapetalae</taxon>
        <taxon>rosids</taxon>
        <taxon>fabids</taxon>
        <taxon>Celastrales</taxon>
        <taxon>Celastraceae</taxon>
        <taxon>Tripterygium</taxon>
    </lineage>
</organism>
<dbReference type="Proteomes" id="UP000593562">
    <property type="component" value="Unassembled WGS sequence"/>
</dbReference>
<gene>
    <name evidence="1" type="ORF">HS088_TW06G01436</name>
</gene>
<protein>
    <submittedName>
        <fullName evidence="1">Protein CUP-SHAPED COTYLEDON 3</fullName>
    </submittedName>
</protein>
<dbReference type="EMBL" id="JAAARO010000006">
    <property type="protein sequence ID" value="KAF5747255.1"/>
    <property type="molecule type" value="Genomic_DNA"/>
</dbReference>
<dbReference type="AlphaFoldDB" id="A0A7J7DLL4"/>
<name>A0A7J7DLL4_TRIWF</name>
<evidence type="ECO:0000313" key="2">
    <source>
        <dbReference type="Proteomes" id="UP000593562"/>
    </source>
</evidence>
<accession>A0A7J7DLL4</accession>
<dbReference type="InParanoid" id="A0A7J7DLL4"/>
<evidence type="ECO:0000313" key="1">
    <source>
        <dbReference type="EMBL" id="KAF5747255.1"/>
    </source>
</evidence>
<sequence>MQEEWVICRIFHKTGEKKNGFLQGHSYLLGPAASFPIITTTSSSSSLPPLLETSTHQKLFMVDHQNHENPDLKYLINTPISQPHELPRTNVFPPSFSVNNSSSLSAAAPSMLIKSLLSSSHQDFTVPKQCKTDANNFSHFQVPPPDDANNLNYWIEKISSNQNPYENPLFLEMGCNFQGSSTAAGKTSATTAHDMSAPVGSQMMLDPPIRIPAGESWPLDL</sequence>
<proteinExistence type="predicted"/>
<reference evidence="1 2" key="1">
    <citation type="journal article" date="2020" name="Nat. Commun.">
        <title>Genome of Tripterygium wilfordii and identification of cytochrome P450 involved in triptolide biosynthesis.</title>
        <authorList>
            <person name="Tu L."/>
            <person name="Su P."/>
            <person name="Zhang Z."/>
            <person name="Gao L."/>
            <person name="Wang J."/>
            <person name="Hu T."/>
            <person name="Zhou J."/>
            <person name="Zhang Y."/>
            <person name="Zhao Y."/>
            <person name="Liu Y."/>
            <person name="Song Y."/>
            <person name="Tong Y."/>
            <person name="Lu Y."/>
            <person name="Yang J."/>
            <person name="Xu C."/>
            <person name="Jia M."/>
            <person name="Peters R.J."/>
            <person name="Huang L."/>
            <person name="Gao W."/>
        </authorList>
    </citation>
    <scope>NUCLEOTIDE SEQUENCE [LARGE SCALE GENOMIC DNA]</scope>
    <source>
        <strain evidence="2">cv. XIE 37</strain>
        <tissue evidence="1">Leaf</tissue>
    </source>
</reference>
<comment type="caution">
    <text evidence="1">The sequence shown here is derived from an EMBL/GenBank/DDBJ whole genome shotgun (WGS) entry which is preliminary data.</text>
</comment>